<dbReference type="InterPro" id="IPR028082">
    <property type="entry name" value="Peripla_BP_I"/>
</dbReference>
<dbReference type="InterPro" id="IPR046335">
    <property type="entry name" value="LacI/GalR-like_sensor"/>
</dbReference>
<evidence type="ECO:0000256" key="4">
    <source>
        <dbReference type="ARBA" id="ARBA00023163"/>
    </source>
</evidence>
<evidence type="ECO:0000256" key="1">
    <source>
        <dbReference type="ARBA" id="ARBA00022491"/>
    </source>
</evidence>
<dbReference type="Gene3D" id="1.10.260.40">
    <property type="entry name" value="lambda repressor-like DNA-binding domains"/>
    <property type="match status" value="1"/>
</dbReference>
<keyword evidence="1" id="KW-0678">Repressor</keyword>
<proteinExistence type="predicted"/>
<evidence type="ECO:0000256" key="2">
    <source>
        <dbReference type="ARBA" id="ARBA00023015"/>
    </source>
</evidence>
<dbReference type="PANTHER" id="PTHR30146">
    <property type="entry name" value="LACI-RELATED TRANSCRIPTIONAL REPRESSOR"/>
    <property type="match status" value="1"/>
</dbReference>
<dbReference type="SMART" id="SM00354">
    <property type="entry name" value="HTH_LACI"/>
    <property type="match status" value="1"/>
</dbReference>
<protein>
    <submittedName>
        <fullName evidence="6">HTH-type transcriptional repressor PurR</fullName>
    </submittedName>
</protein>
<dbReference type="SUPFAM" id="SSF53822">
    <property type="entry name" value="Periplasmic binding protein-like I"/>
    <property type="match status" value="1"/>
</dbReference>
<keyword evidence="4" id="KW-0804">Transcription</keyword>
<dbReference type="Proteomes" id="UP000494115">
    <property type="component" value="Unassembled WGS sequence"/>
</dbReference>
<dbReference type="InterPro" id="IPR000843">
    <property type="entry name" value="HTH_LacI"/>
</dbReference>
<sequence length="368" mass="39683">MGRKSRVTVIGDLAHRPTTAHDVARLAGVSQSAVSRVYTPGASVSPETRIKVMEAAKRLGYRPNQVARSLITRRSNIVGVAVPGTENPFYSAALDALSIALARIGYRVLLFSVDAIAGSDPILEEVLRYRVDALVLISTSLSSHFADECMQLGLPVVLFNRKTDSGLASSVTGDNLNGARMIAAFLLAGGHKRFAFVAGVEHSSTNRDREAGFLSYLSARKVRHIERRVGNYSTTAAEAAVRSLLELEKQPDAIFCANDHMALVALNVAQVGFGLQPGRDISIVGFDNIDMAGWPLFGLTTYSQPIQTMIDQVIGILERQLSGEAAVALQQVTQGELIVRASARKPKTGLSQSGKGWVWRPRTEPAVF</sequence>
<dbReference type="InterPro" id="IPR010982">
    <property type="entry name" value="Lambda_DNA-bd_dom_sf"/>
</dbReference>
<dbReference type="EMBL" id="CADIKM010000003">
    <property type="protein sequence ID" value="CAB3780164.1"/>
    <property type="molecule type" value="Genomic_DNA"/>
</dbReference>
<dbReference type="RefSeq" id="WP_175103511.1">
    <property type="nucleotide sequence ID" value="NZ_CADIKM010000003.1"/>
</dbReference>
<evidence type="ECO:0000259" key="5">
    <source>
        <dbReference type="PROSITE" id="PS50932"/>
    </source>
</evidence>
<dbReference type="Pfam" id="PF00356">
    <property type="entry name" value="LacI"/>
    <property type="match status" value="1"/>
</dbReference>
<dbReference type="PANTHER" id="PTHR30146:SF95">
    <property type="entry name" value="RIBOSE OPERON REPRESSOR"/>
    <property type="match status" value="1"/>
</dbReference>
<evidence type="ECO:0000256" key="3">
    <source>
        <dbReference type="ARBA" id="ARBA00023125"/>
    </source>
</evidence>
<dbReference type="Gene3D" id="3.40.50.2300">
    <property type="match status" value="2"/>
</dbReference>
<evidence type="ECO:0000313" key="6">
    <source>
        <dbReference type="EMBL" id="CAB3780164.1"/>
    </source>
</evidence>
<dbReference type="CDD" id="cd01392">
    <property type="entry name" value="HTH_LacI"/>
    <property type="match status" value="1"/>
</dbReference>
<dbReference type="GO" id="GO:0003700">
    <property type="term" value="F:DNA-binding transcription factor activity"/>
    <property type="evidence" value="ECO:0007669"/>
    <property type="project" value="TreeGrafter"/>
</dbReference>
<name>A0A6S7AWP4_9BURK</name>
<reference evidence="6 7" key="1">
    <citation type="submission" date="2020-04" db="EMBL/GenBank/DDBJ databases">
        <authorList>
            <person name="De Canck E."/>
        </authorList>
    </citation>
    <scope>NUCLEOTIDE SEQUENCE [LARGE SCALE GENOMIC DNA]</scope>
    <source>
        <strain evidence="6 7">LMG 28138</strain>
    </source>
</reference>
<dbReference type="Pfam" id="PF13377">
    <property type="entry name" value="Peripla_BP_3"/>
    <property type="match status" value="1"/>
</dbReference>
<accession>A0A6S7AWP4</accession>
<dbReference type="AlphaFoldDB" id="A0A6S7AWP4"/>
<gene>
    <name evidence="6" type="primary">purR_1</name>
    <name evidence="6" type="ORF">LMG28138_00982</name>
</gene>
<organism evidence="6 7">
    <name type="scientific">Pararobbsia alpina</name>
    <dbReference type="NCBI Taxonomy" id="621374"/>
    <lineage>
        <taxon>Bacteria</taxon>
        <taxon>Pseudomonadati</taxon>
        <taxon>Pseudomonadota</taxon>
        <taxon>Betaproteobacteria</taxon>
        <taxon>Burkholderiales</taxon>
        <taxon>Burkholderiaceae</taxon>
        <taxon>Pararobbsia</taxon>
    </lineage>
</organism>
<keyword evidence="3" id="KW-0238">DNA-binding</keyword>
<dbReference type="GO" id="GO:0000976">
    <property type="term" value="F:transcription cis-regulatory region binding"/>
    <property type="evidence" value="ECO:0007669"/>
    <property type="project" value="TreeGrafter"/>
</dbReference>
<keyword evidence="2" id="KW-0805">Transcription regulation</keyword>
<dbReference type="PROSITE" id="PS50932">
    <property type="entry name" value="HTH_LACI_2"/>
    <property type="match status" value="1"/>
</dbReference>
<feature type="domain" description="HTH lacI-type" evidence="5">
    <location>
        <begin position="18"/>
        <end position="72"/>
    </location>
</feature>
<evidence type="ECO:0000313" key="7">
    <source>
        <dbReference type="Proteomes" id="UP000494115"/>
    </source>
</evidence>
<dbReference type="SUPFAM" id="SSF47413">
    <property type="entry name" value="lambda repressor-like DNA-binding domains"/>
    <property type="match status" value="1"/>
</dbReference>
<dbReference type="CDD" id="cd06278">
    <property type="entry name" value="PBP1_LacI-like"/>
    <property type="match status" value="1"/>
</dbReference>
<keyword evidence="7" id="KW-1185">Reference proteome</keyword>